<accession>A0AAN7KWQ9</accession>
<keyword evidence="3" id="KW-1185">Reference proteome</keyword>
<feature type="compositionally biased region" description="Low complexity" evidence="1">
    <location>
        <begin position="16"/>
        <end position="33"/>
    </location>
</feature>
<evidence type="ECO:0000256" key="1">
    <source>
        <dbReference type="SAM" id="MobiDB-lite"/>
    </source>
</evidence>
<organism evidence="2 3">
    <name type="scientific">Trapa incisa</name>
    <dbReference type="NCBI Taxonomy" id="236973"/>
    <lineage>
        <taxon>Eukaryota</taxon>
        <taxon>Viridiplantae</taxon>
        <taxon>Streptophyta</taxon>
        <taxon>Embryophyta</taxon>
        <taxon>Tracheophyta</taxon>
        <taxon>Spermatophyta</taxon>
        <taxon>Magnoliopsida</taxon>
        <taxon>eudicotyledons</taxon>
        <taxon>Gunneridae</taxon>
        <taxon>Pentapetalae</taxon>
        <taxon>rosids</taxon>
        <taxon>malvids</taxon>
        <taxon>Myrtales</taxon>
        <taxon>Lythraceae</taxon>
        <taxon>Trapa</taxon>
    </lineage>
</organism>
<reference evidence="2 3" key="1">
    <citation type="journal article" date="2023" name="Hortic Res">
        <title>Pangenome of water caltrop reveals structural variations and asymmetric subgenome divergence after allopolyploidization.</title>
        <authorList>
            <person name="Zhang X."/>
            <person name="Chen Y."/>
            <person name="Wang L."/>
            <person name="Yuan Y."/>
            <person name="Fang M."/>
            <person name="Shi L."/>
            <person name="Lu R."/>
            <person name="Comes H.P."/>
            <person name="Ma Y."/>
            <person name="Chen Y."/>
            <person name="Huang G."/>
            <person name="Zhou Y."/>
            <person name="Zheng Z."/>
            <person name="Qiu Y."/>
        </authorList>
    </citation>
    <scope>NUCLEOTIDE SEQUENCE [LARGE SCALE GENOMIC DNA]</scope>
    <source>
        <tissue evidence="2">Roots</tissue>
    </source>
</reference>
<proteinExistence type="predicted"/>
<protein>
    <submittedName>
        <fullName evidence="2">Uncharacterized protein</fullName>
    </submittedName>
</protein>
<name>A0AAN7KWQ9_9MYRT</name>
<evidence type="ECO:0000313" key="3">
    <source>
        <dbReference type="Proteomes" id="UP001345219"/>
    </source>
</evidence>
<gene>
    <name evidence="2" type="ORF">SAY87_017980</name>
</gene>
<sequence>MAARDPNRAGTKVEASEAGAGAGARPSATAPWTAAMATRRTTAKAATKRFTFTASIVISLHTDGERTMYVERDEICEVKEAHCLHDEYIS</sequence>
<dbReference type="Proteomes" id="UP001345219">
    <property type="component" value="Chromosome 14"/>
</dbReference>
<comment type="caution">
    <text evidence="2">The sequence shown here is derived from an EMBL/GenBank/DDBJ whole genome shotgun (WGS) entry which is preliminary data.</text>
</comment>
<dbReference type="EMBL" id="JAXIOK010000002">
    <property type="protein sequence ID" value="KAK4777793.1"/>
    <property type="molecule type" value="Genomic_DNA"/>
</dbReference>
<feature type="region of interest" description="Disordered" evidence="1">
    <location>
        <begin position="1"/>
        <end position="33"/>
    </location>
</feature>
<dbReference type="AlphaFoldDB" id="A0AAN7KWQ9"/>
<evidence type="ECO:0000313" key="2">
    <source>
        <dbReference type="EMBL" id="KAK4777793.1"/>
    </source>
</evidence>